<name>A0AAV4XZ06_CAEEX</name>
<protein>
    <submittedName>
        <fullName evidence="1">Uncharacterized protein</fullName>
    </submittedName>
</protein>
<comment type="caution">
    <text evidence="1">The sequence shown here is derived from an EMBL/GenBank/DDBJ whole genome shotgun (WGS) entry which is preliminary data.</text>
</comment>
<dbReference type="Proteomes" id="UP001054945">
    <property type="component" value="Unassembled WGS sequence"/>
</dbReference>
<reference evidence="1 2" key="1">
    <citation type="submission" date="2021-06" db="EMBL/GenBank/DDBJ databases">
        <title>Caerostris extrusa draft genome.</title>
        <authorList>
            <person name="Kono N."/>
            <person name="Arakawa K."/>
        </authorList>
    </citation>
    <scope>NUCLEOTIDE SEQUENCE [LARGE SCALE GENOMIC DNA]</scope>
</reference>
<organism evidence="1 2">
    <name type="scientific">Caerostris extrusa</name>
    <name type="common">Bark spider</name>
    <name type="synonym">Caerostris bankana</name>
    <dbReference type="NCBI Taxonomy" id="172846"/>
    <lineage>
        <taxon>Eukaryota</taxon>
        <taxon>Metazoa</taxon>
        <taxon>Ecdysozoa</taxon>
        <taxon>Arthropoda</taxon>
        <taxon>Chelicerata</taxon>
        <taxon>Arachnida</taxon>
        <taxon>Araneae</taxon>
        <taxon>Araneomorphae</taxon>
        <taxon>Entelegynae</taxon>
        <taxon>Araneoidea</taxon>
        <taxon>Araneidae</taxon>
        <taxon>Caerostris</taxon>
    </lineage>
</organism>
<sequence length="184" mass="21226">MQDCALNKRIPLSSQQENKYQTHACIHNARGPFPFDLHGIKEKRFTDDVVRKGITSLELSMKHKESKGIIESIHDGNPSEAEYLQKHPLCIPKGEASIPIVVPAPSRNMAIDWLIRESDTLETLVLFHHLISSPMFLFSAWRLSSAQSWKEKSDLQLAKKVKDKWNSRLRRKLMIINRQSIKRC</sequence>
<evidence type="ECO:0000313" key="1">
    <source>
        <dbReference type="EMBL" id="GIY99254.1"/>
    </source>
</evidence>
<proteinExistence type="predicted"/>
<dbReference type="EMBL" id="BPLR01001026">
    <property type="protein sequence ID" value="GIY99254.1"/>
    <property type="molecule type" value="Genomic_DNA"/>
</dbReference>
<keyword evidence="2" id="KW-1185">Reference proteome</keyword>
<dbReference type="AlphaFoldDB" id="A0AAV4XZ06"/>
<gene>
    <name evidence="1" type="ORF">CEXT_613681</name>
</gene>
<accession>A0AAV4XZ06</accession>
<evidence type="ECO:0000313" key="2">
    <source>
        <dbReference type="Proteomes" id="UP001054945"/>
    </source>
</evidence>